<dbReference type="InterPro" id="IPR050143">
    <property type="entry name" value="TRIM/RBCC"/>
</dbReference>
<dbReference type="InterPro" id="IPR013320">
    <property type="entry name" value="ConA-like_dom_sf"/>
</dbReference>
<reference evidence="2" key="1">
    <citation type="journal article" date="2021" name="Cell">
        <title>Tracing the genetic footprints of vertebrate landing in non-teleost ray-finned fishes.</title>
        <authorList>
            <person name="Bi X."/>
            <person name="Wang K."/>
            <person name="Yang L."/>
            <person name="Pan H."/>
            <person name="Jiang H."/>
            <person name="Wei Q."/>
            <person name="Fang M."/>
            <person name="Yu H."/>
            <person name="Zhu C."/>
            <person name="Cai Y."/>
            <person name="He Y."/>
            <person name="Gan X."/>
            <person name="Zeng H."/>
            <person name="Yu D."/>
            <person name="Zhu Y."/>
            <person name="Jiang H."/>
            <person name="Qiu Q."/>
            <person name="Yang H."/>
            <person name="Zhang Y.E."/>
            <person name="Wang W."/>
            <person name="Zhu M."/>
            <person name="He S."/>
            <person name="Zhang G."/>
        </authorList>
    </citation>
    <scope>NUCLEOTIDE SEQUENCE</scope>
    <source>
        <strain evidence="2">Allg_001</strain>
    </source>
</reference>
<dbReference type="SMART" id="SM00449">
    <property type="entry name" value="SPRY"/>
    <property type="match status" value="1"/>
</dbReference>
<dbReference type="EMBL" id="JAAWVO010040089">
    <property type="protein sequence ID" value="MBN3318504.1"/>
    <property type="molecule type" value="Genomic_DNA"/>
</dbReference>
<dbReference type="CDD" id="cd13733">
    <property type="entry name" value="SPRY_PRY_C-I_1"/>
    <property type="match status" value="1"/>
</dbReference>
<dbReference type="Proteomes" id="UP000736164">
    <property type="component" value="Unassembled WGS sequence"/>
</dbReference>
<dbReference type="FunFam" id="2.60.120.920:FF:000004">
    <property type="entry name" value="Butyrophilin subfamily 1 member A1"/>
    <property type="match status" value="1"/>
</dbReference>
<dbReference type="InterPro" id="IPR001870">
    <property type="entry name" value="B30.2/SPRY"/>
</dbReference>
<name>A0A8J7NV60_ATRSP</name>
<dbReference type="Gene3D" id="2.60.120.920">
    <property type="match status" value="1"/>
</dbReference>
<dbReference type="Pfam" id="PF00622">
    <property type="entry name" value="SPRY"/>
    <property type="match status" value="1"/>
</dbReference>
<dbReference type="SUPFAM" id="SSF49899">
    <property type="entry name" value="Concanavalin A-like lectins/glucanases"/>
    <property type="match status" value="1"/>
</dbReference>
<dbReference type="InterPro" id="IPR003877">
    <property type="entry name" value="SPRY_dom"/>
</dbReference>
<dbReference type="InterPro" id="IPR003879">
    <property type="entry name" value="Butyrophylin_SPRY"/>
</dbReference>
<evidence type="ECO:0000313" key="2">
    <source>
        <dbReference type="EMBL" id="MBN3318504.1"/>
    </source>
</evidence>
<feature type="non-terminal residue" evidence="2">
    <location>
        <position position="137"/>
    </location>
</feature>
<protein>
    <submittedName>
        <fullName evidence="2">A33 protein</fullName>
    </submittedName>
</protein>
<accession>A0A8J7NV60</accession>
<comment type="caution">
    <text evidence="2">The sequence shown here is derived from an EMBL/GenBank/DDBJ whole genome shotgun (WGS) entry which is preliminary data.</text>
</comment>
<sequence>DVLGKDGFTSGRHYWEVKVKNKSAWTLGVARESIKRKGKITLGPADGFWTVWLRKGKYTANTIPALDLPLTMRPRKVGVYVDYEGGQVSFYNVEEESHIYTFTCNFREKIYPFFSPCTNDEGKNSAPLIITPVSPPE</sequence>
<evidence type="ECO:0000259" key="1">
    <source>
        <dbReference type="PROSITE" id="PS50188"/>
    </source>
</evidence>
<dbReference type="PRINTS" id="PR01407">
    <property type="entry name" value="BUTYPHLNCDUF"/>
</dbReference>
<dbReference type="PANTHER" id="PTHR24103">
    <property type="entry name" value="E3 UBIQUITIN-PROTEIN LIGASE TRIM"/>
    <property type="match status" value="1"/>
</dbReference>
<gene>
    <name evidence="2" type="primary">A33_0</name>
    <name evidence="2" type="ORF">GTO95_0000040</name>
</gene>
<dbReference type="AlphaFoldDB" id="A0A8J7NV60"/>
<dbReference type="PROSITE" id="PS50188">
    <property type="entry name" value="B302_SPRY"/>
    <property type="match status" value="1"/>
</dbReference>
<feature type="domain" description="B30.2/SPRY" evidence="1">
    <location>
        <begin position="1"/>
        <end position="133"/>
    </location>
</feature>
<organism evidence="2 3">
    <name type="scientific">Atractosteus spatula</name>
    <name type="common">Alligator gar</name>
    <name type="synonym">Lepisosteus spatula</name>
    <dbReference type="NCBI Taxonomy" id="7917"/>
    <lineage>
        <taxon>Eukaryota</taxon>
        <taxon>Metazoa</taxon>
        <taxon>Chordata</taxon>
        <taxon>Craniata</taxon>
        <taxon>Vertebrata</taxon>
        <taxon>Euteleostomi</taxon>
        <taxon>Actinopterygii</taxon>
        <taxon>Neopterygii</taxon>
        <taxon>Holostei</taxon>
        <taxon>Semionotiformes</taxon>
        <taxon>Lepisosteidae</taxon>
        <taxon>Atractosteus</taxon>
    </lineage>
</organism>
<dbReference type="InterPro" id="IPR043136">
    <property type="entry name" value="B30.2/SPRY_sf"/>
</dbReference>
<feature type="non-terminal residue" evidence="2">
    <location>
        <position position="1"/>
    </location>
</feature>
<proteinExistence type="predicted"/>
<evidence type="ECO:0000313" key="3">
    <source>
        <dbReference type="Proteomes" id="UP000736164"/>
    </source>
</evidence>
<keyword evidence="3" id="KW-1185">Reference proteome</keyword>